<dbReference type="InterPro" id="IPR053043">
    <property type="entry name" value="Ras-cAMP_regulatory"/>
</dbReference>
<name>A0A3N4IDA7_ASCIM</name>
<feature type="region of interest" description="Disordered" evidence="1">
    <location>
        <begin position="324"/>
        <end position="349"/>
    </location>
</feature>
<organism evidence="4 5">
    <name type="scientific">Ascobolus immersus RN42</name>
    <dbReference type="NCBI Taxonomy" id="1160509"/>
    <lineage>
        <taxon>Eukaryota</taxon>
        <taxon>Fungi</taxon>
        <taxon>Dikarya</taxon>
        <taxon>Ascomycota</taxon>
        <taxon>Pezizomycotina</taxon>
        <taxon>Pezizomycetes</taxon>
        <taxon>Pezizales</taxon>
        <taxon>Ascobolaceae</taxon>
        <taxon>Ascobolus</taxon>
    </lineage>
</organism>
<dbReference type="EMBL" id="ML119660">
    <property type="protein sequence ID" value="RPA84112.1"/>
    <property type="molecule type" value="Genomic_DNA"/>
</dbReference>
<gene>
    <name evidence="4" type="ORF">BJ508DRAFT_41393</name>
</gene>
<dbReference type="Pfam" id="PF11702">
    <property type="entry name" value="DUF3295"/>
    <property type="match status" value="1"/>
</dbReference>
<dbReference type="GO" id="GO:0000122">
    <property type="term" value="P:negative regulation of transcription by RNA polymerase II"/>
    <property type="evidence" value="ECO:0007669"/>
    <property type="project" value="TreeGrafter"/>
</dbReference>
<sequence length="447" mass="49025">MPSQLLSINMNTVASSECTANNTDNVSDVFKIWRIFANSGDSLENGRRFENLSWRVWNKASLCNDDSLAIPDFKKTAANTITSSTFQMPALSTSVESVASVAESVASSSTACSTRPTIERCHSSERRQQHPSPVQLVRLMDKVASQNNDIQSWVQKTEIASAQSSYCSTNSDISETDSESLDSEPSSMESKADIVVRGFTPEKTVSFVRPAPVVEEKKSMFMVGPESFSSTSSTSSYSNTSSALTSGLKKQTSFSQHVVSRQYGADDSSDDDEILSESAIEDDESDWEDSDTEASSSYDPKLFSRVPVTRNASTRSLLSTVLAQPARARSQPSLHQRQGPSLPSSPSQYASKATVSTANIVALSPTTTRMNMLATEFTESLRCNLLLERQQKSKVSSAALKRRHTSQDVPSLAKGKKVDEITDYKDSSKNISWTYTTTFQDYFTNGW</sequence>
<evidence type="ECO:0000259" key="2">
    <source>
        <dbReference type="Pfam" id="PF08550"/>
    </source>
</evidence>
<dbReference type="PANTHER" id="PTHR28014">
    <property type="entry name" value="NEGATIVE REGULATOR OF RAS-CAMP PATHWAY"/>
    <property type="match status" value="1"/>
</dbReference>
<evidence type="ECO:0000259" key="3">
    <source>
        <dbReference type="Pfam" id="PF11702"/>
    </source>
</evidence>
<evidence type="ECO:0000313" key="4">
    <source>
        <dbReference type="EMBL" id="RPA84112.1"/>
    </source>
</evidence>
<dbReference type="GO" id="GO:0031930">
    <property type="term" value="P:mitochondria-nucleus signaling pathway"/>
    <property type="evidence" value="ECO:0007669"/>
    <property type="project" value="TreeGrafter"/>
</dbReference>
<feature type="domain" description="Nitrogen regulatory protein areA GATA-like" evidence="2">
    <location>
        <begin position="32"/>
        <end position="59"/>
    </location>
</feature>
<dbReference type="InterPro" id="IPR013860">
    <property type="entry name" value="AreA_GATA"/>
</dbReference>
<feature type="compositionally biased region" description="Polar residues" evidence="1">
    <location>
        <begin position="330"/>
        <end position="349"/>
    </location>
</feature>
<keyword evidence="5" id="KW-1185">Reference proteome</keyword>
<dbReference type="STRING" id="1160509.A0A3N4IDA7"/>
<feature type="compositionally biased region" description="Acidic residues" evidence="1">
    <location>
        <begin position="278"/>
        <end position="292"/>
    </location>
</feature>
<protein>
    <submittedName>
        <fullName evidence="4">Uncharacterized protein</fullName>
    </submittedName>
</protein>
<feature type="region of interest" description="Disordered" evidence="1">
    <location>
        <begin position="165"/>
        <end position="190"/>
    </location>
</feature>
<feature type="domain" description="DUF3295" evidence="3">
    <location>
        <begin position="155"/>
        <end position="447"/>
    </location>
</feature>
<dbReference type="GO" id="GO:0006808">
    <property type="term" value="P:regulation of nitrogen utilization"/>
    <property type="evidence" value="ECO:0007669"/>
    <property type="project" value="TreeGrafter"/>
</dbReference>
<proteinExistence type="predicted"/>
<dbReference type="OrthoDB" id="5054775at2759"/>
<dbReference type="Proteomes" id="UP000275078">
    <property type="component" value="Unassembled WGS sequence"/>
</dbReference>
<dbReference type="GO" id="GO:0005737">
    <property type="term" value="C:cytoplasm"/>
    <property type="evidence" value="ECO:0007669"/>
    <property type="project" value="TreeGrafter"/>
</dbReference>
<evidence type="ECO:0000256" key="1">
    <source>
        <dbReference type="SAM" id="MobiDB-lite"/>
    </source>
</evidence>
<accession>A0A3N4IDA7</accession>
<reference evidence="4 5" key="1">
    <citation type="journal article" date="2018" name="Nat. Ecol. Evol.">
        <title>Pezizomycetes genomes reveal the molecular basis of ectomycorrhizal truffle lifestyle.</title>
        <authorList>
            <person name="Murat C."/>
            <person name="Payen T."/>
            <person name="Noel B."/>
            <person name="Kuo A."/>
            <person name="Morin E."/>
            <person name="Chen J."/>
            <person name="Kohler A."/>
            <person name="Krizsan K."/>
            <person name="Balestrini R."/>
            <person name="Da Silva C."/>
            <person name="Montanini B."/>
            <person name="Hainaut M."/>
            <person name="Levati E."/>
            <person name="Barry K.W."/>
            <person name="Belfiori B."/>
            <person name="Cichocki N."/>
            <person name="Clum A."/>
            <person name="Dockter R.B."/>
            <person name="Fauchery L."/>
            <person name="Guy J."/>
            <person name="Iotti M."/>
            <person name="Le Tacon F."/>
            <person name="Lindquist E.A."/>
            <person name="Lipzen A."/>
            <person name="Malagnac F."/>
            <person name="Mello A."/>
            <person name="Molinier V."/>
            <person name="Miyauchi S."/>
            <person name="Poulain J."/>
            <person name="Riccioni C."/>
            <person name="Rubini A."/>
            <person name="Sitrit Y."/>
            <person name="Splivallo R."/>
            <person name="Traeger S."/>
            <person name="Wang M."/>
            <person name="Zifcakova L."/>
            <person name="Wipf D."/>
            <person name="Zambonelli A."/>
            <person name="Paolocci F."/>
            <person name="Nowrousian M."/>
            <person name="Ottonello S."/>
            <person name="Baldrian P."/>
            <person name="Spatafora J.W."/>
            <person name="Henrissat B."/>
            <person name="Nagy L.G."/>
            <person name="Aury J.M."/>
            <person name="Wincker P."/>
            <person name="Grigoriev I.V."/>
            <person name="Bonfante P."/>
            <person name="Martin F.M."/>
        </authorList>
    </citation>
    <scope>NUCLEOTIDE SEQUENCE [LARGE SCALE GENOMIC DNA]</scope>
    <source>
        <strain evidence="4 5">RN42</strain>
    </source>
</reference>
<evidence type="ECO:0000313" key="5">
    <source>
        <dbReference type="Proteomes" id="UP000275078"/>
    </source>
</evidence>
<dbReference type="Pfam" id="PF08550">
    <property type="entry name" value="GATA_AreA"/>
    <property type="match status" value="1"/>
</dbReference>
<dbReference type="AlphaFoldDB" id="A0A3N4IDA7"/>
<dbReference type="PANTHER" id="PTHR28014:SF1">
    <property type="entry name" value="NEGATIVE REGULATOR OF RAS-CAMP PATHWAY"/>
    <property type="match status" value="1"/>
</dbReference>
<feature type="region of interest" description="Disordered" evidence="1">
    <location>
        <begin position="278"/>
        <end position="299"/>
    </location>
</feature>
<dbReference type="InterPro" id="IPR021711">
    <property type="entry name" value="DUF3295"/>
</dbReference>